<sequence length="279" mass="31572">MTPALHITNLNTHQLTQTHKPFPPTKESDTKIRLDSDRLDWSNSPGFFFGAVRPIKTRSAMTKNIMSYQLEHRHILTVSALMHICPKGLALSSIGLPGSSVIVSPTSFYLFLFLFLRRRSPNPGLGRMEGLDLEKPGNPWIPPDARDLQIVLKRLTVSGCLVTGKTFGTDVKPTWRTRPRYGSLYGFCLEFGTMVLMTLSRRGPDSHTNGWLMLLPEFPNHGKGGRGQGPKKRFALVSFFGMNEEWLLPSNFPLRSLWCPFGVLHYWLVITRLDHTARL</sequence>
<evidence type="ECO:0000313" key="2">
    <source>
        <dbReference type="Proteomes" id="UP000184356"/>
    </source>
</evidence>
<dbReference type="RefSeq" id="XP_040703145.1">
    <property type="nucleotide sequence ID" value="XM_040851533.1"/>
</dbReference>
<dbReference type="Proteomes" id="UP000184356">
    <property type="component" value="Unassembled WGS sequence"/>
</dbReference>
<proteinExistence type="predicted"/>
<organism evidence="1 2">
    <name type="scientific">Aspergillus sydowii CBS 593.65</name>
    <dbReference type="NCBI Taxonomy" id="1036612"/>
    <lineage>
        <taxon>Eukaryota</taxon>
        <taxon>Fungi</taxon>
        <taxon>Dikarya</taxon>
        <taxon>Ascomycota</taxon>
        <taxon>Pezizomycotina</taxon>
        <taxon>Eurotiomycetes</taxon>
        <taxon>Eurotiomycetidae</taxon>
        <taxon>Eurotiales</taxon>
        <taxon>Aspergillaceae</taxon>
        <taxon>Aspergillus</taxon>
        <taxon>Aspergillus subgen. Nidulantes</taxon>
    </lineage>
</organism>
<reference evidence="2" key="1">
    <citation type="journal article" date="2017" name="Genome Biol.">
        <title>Comparative genomics reveals high biological diversity and specific adaptations in the industrially and medically important fungal genus Aspergillus.</title>
        <authorList>
            <person name="de Vries R.P."/>
            <person name="Riley R."/>
            <person name="Wiebenga A."/>
            <person name="Aguilar-Osorio G."/>
            <person name="Amillis S."/>
            <person name="Uchima C.A."/>
            <person name="Anderluh G."/>
            <person name="Asadollahi M."/>
            <person name="Askin M."/>
            <person name="Barry K."/>
            <person name="Battaglia E."/>
            <person name="Bayram O."/>
            <person name="Benocci T."/>
            <person name="Braus-Stromeyer S.A."/>
            <person name="Caldana C."/>
            <person name="Canovas D."/>
            <person name="Cerqueira G.C."/>
            <person name="Chen F."/>
            <person name="Chen W."/>
            <person name="Choi C."/>
            <person name="Clum A."/>
            <person name="Dos Santos R.A."/>
            <person name="Damasio A.R."/>
            <person name="Diallinas G."/>
            <person name="Emri T."/>
            <person name="Fekete E."/>
            <person name="Flipphi M."/>
            <person name="Freyberg S."/>
            <person name="Gallo A."/>
            <person name="Gournas C."/>
            <person name="Habgood R."/>
            <person name="Hainaut M."/>
            <person name="Harispe M.L."/>
            <person name="Henrissat B."/>
            <person name="Hilden K.S."/>
            <person name="Hope R."/>
            <person name="Hossain A."/>
            <person name="Karabika E."/>
            <person name="Karaffa L."/>
            <person name="Karanyi Z."/>
            <person name="Krasevec N."/>
            <person name="Kuo A."/>
            <person name="Kusch H."/>
            <person name="LaButti K."/>
            <person name="Lagendijk E.L."/>
            <person name="Lapidus A."/>
            <person name="Levasseur A."/>
            <person name="Lindquist E."/>
            <person name="Lipzen A."/>
            <person name="Logrieco A.F."/>
            <person name="MacCabe A."/>
            <person name="Maekelae M.R."/>
            <person name="Malavazi I."/>
            <person name="Melin P."/>
            <person name="Meyer V."/>
            <person name="Mielnichuk N."/>
            <person name="Miskei M."/>
            <person name="Molnar A.P."/>
            <person name="Mule G."/>
            <person name="Ngan C.Y."/>
            <person name="Orejas M."/>
            <person name="Orosz E."/>
            <person name="Ouedraogo J.P."/>
            <person name="Overkamp K.M."/>
            <person name="Park H.-S."/>
            <person name="Perrone G."/>
            <person name="Piumi F."/>
            <person name="Punt P.J."/>
            <person name="Ram A.F."/>
            <person name="Ramon A."/>
            <person name="Rauscher S."/>
            <person name="Record E."/>
            <person name="Riano-Pachon D.M."/>
            <person name="Robert V."/>
            <person name="Roehrig J."/>
            <person name="Ruller R."/>
            <person name="Salamov A."/>
            <person name="Salih N.S."/>
            <person name="Samson R.A."/>
            <person name="Sandor E."/>
            <person name="Sanguinetti M."/>
            <person name="Schuetze T."/>
            <person name="Sepcic K."/>
            <person name="Shelest E."/>
            <person name="Sherlock G."/>
            <person name="Sophianopoulou V."/>
            <person name="Squina F.M."/>
            <person name="Sun H."/>
            <person name="Susca A."/>
            <person name="Todd R.B."/>
            <person name="Tsang A."/>
            <person name="Unkles S.E."/>
            <person name="van de Wiele N."/>
            <person name="van Rossen-Uffink D."/>
            <person name="Oliveira J.V."/>
            <person name="Vesth T.C."/>
            <person name="Visser J."/>
            <person name="Yu J.-H."/>
            <person name="Zhou M."/>
            <person name="Andersen M.R."/>
            <person name="Archer D.B."/>
            <person name="Baker S.E."/>
            <person name="Benoit I."/>
            <person name="Brakhage A.A."/>
            <person name="Braus G.H."/>
            <person name="Fischer R."/>
            <person name="Frisvad J.C."/>
            <person name="Goldman G.H."/>
            <person name="Houbraken J."/>
            <person name="Oakley B."/>
            <person name="Pocsi I."/>
            <person name="Scazzocchio C."/>
            <person name="Seiboth B."/>
            <person name="vanKuyk P.A."/>
            <person name="Wortman J."/>
            <person name="Dyer P.S."/>
            <person name="Grigoriev I.V."/>
        </authorList>
    </citation>
    <scope>NUCLEOTIDE SEQUENCE [LARGE SCALE GENOMIC DNA]</scope>
    <source>
        <strain evidence="2">CBS 593.65</strain>
    </source>
</reference>
<dbReference type="VEuPathDB" id="FungiDB:ASPSYDRAFT_855360"/>
<dbReference type="GeneID" id="63767606"/>
<keyword evidence="2" id="KW-1185">Reference proteome</keyword>
<dbReference type="EMBL" id="KV878585">
    <property type="protein sequence ID" value="OJJ59339.1"/>
    <property type="molecule type" value="Genomic_DNA"/>
</dbReference>
<gene>
    <name evidence="1" type="ORF">ASPSYDRAFT_855360</name>
</gene>
<protein>
    <submittedName>
        <fullName evidence="1">Uncharacterized protein</fullName>
    </submittedName>
</protein>
<dbReference type="AlphaFoldDB" id="A0A1L9TIU9"/>
<name>A0A1L9TIU9_9EURO</name>
<accession>A0A1L9TIU9</accession>
<evidence type="ECO:0000313" key="1">
    <source>
        <dbReference type="EMBL" id="OJJ59339.1"/>
    </source>
</evidence>